<dbReference type="Proteomes" id="UP001500751">
    <property type="component" value="Unassembled WGS sequence"/>
</dbReference>
<keyword evidence="2" id="KW-1185">Reference proteome</keyword>
<protein>
    <recommendedName>
        <fullName evidence="3">DUF1273 domain-containing protein</fullName>
    </recommendedName>
</protein>
<organism evidence="1 2">
    <name type="scientific">Catenulispora yoronensis</name>
    <dbReference type="NCBI Taxonomy" id="450799"/>
    <lineage>
        <taxon>Bacteria</taxon>
        <taxon>Bacillati</taxon>
        <taxon>Actinomycetota</taxon>
        <taxon>Actinomycetes</taxon>
        <taxon>Catenulisporales</taxon>
        <taxon>Catenulisporaceae</taxon>
        <taxon>Catenulispora</taxon>
    </lineage>
</organism>
<reference evidence="2" key="1">
    <citation type="journal article" date="2019" name="Int. J. Syst. Evol. Microbiol.">
        <title>The Global Catalogue of Microorganisms (GCM) 10K type strain sequencing project: providing services to taxonomists for standard genome sequencing and annotation.</title>
        <authorList>
            <consortium name="The Broad Institute Genomics Platform"/>
            <consortium name="The Broad Institute Genome Sequencing Center for Infectious Disease"/>
            <person name="Wu L."/>
            <person name="Ma J."/>
        </authorList>
    </citation>
    <scope>NUCLEOTIDE SEQUENCE [LARGE SCALE GENOMIC DNA]</scope>
    <source>
        <strain evidence="2">JCM 16014</strain>
    </source>
</reference>
<evidence type="ECO:0000313" key="1">
    <source>
        <dbReference type="EMBL" id="GAA2063671.1"/>
    </source>
</evidence>
<dbReference type="SUPFAM" id="SSF102405">
    <property type="entry name" value="MCP/YpsA-like"/>
    <property type="match status" value="1"/>
</dbReference>
<dbReference type="PANTHER" id="PTHR38440:SF1">
    <property type="entry name" value="UPF0398 PROTEIN SPR0331"/>
    <property type="match status" value="1"/>
</dbReference>
<dbReference type="Gene3D" id="3.40.50.450">
    <property type="match status" value="1"/>
</dbReference>
<dbReference type="PANTHER" id="PTHR38440">
    <property type="entry name" value="UPF0398 PROTEIN YPSA"/>
    <property type="match status" value="1"/>
</dbReference>
<accession>A0ABP5H690</accession>
<proteinExistence type="predicted"/>
<dbReference type="EMBL" id="BAAAQN010000093">
    <property type="protein sequence ID" value="GAA2063671.1"/>
    <property type="molecule type" value="Genomic_DNA"/>
</dbReference>
<comment type="caution">
    <text evidence="1">The sequence shown here is derived from an EMBL/GenBank/DDBJ whole genome shotgun (WGS) entry which is preliminary data.</text>
</comment>
<name>A0ABP5H690_9ACTN</name>
<sequence length="158" mass="16586">MRIAVTGHMNITEATAELVADAIREHLETLDTQVTGISCIARGADSVFAQTVLDTGGTLEVILPSANYRQTKVKPDHAPTFDALLAKAAVIHTMPFPTANREAYEAANSTMLDNADALVAVWDGQPSPDRGGTAGAVADAHDRGLPVTVIWPAGAARQ</sequence>
<gene>
    <name evidence="1" type="ORF">GCM10009839_88760</name>
</gene>
<evidence type="ECO:0000313" key="2">
    <source>
        <dbReference type="Proteomes" id="UP001500751"/>
    </source>
</evidence>
<evidence type="ECO:0008006" key="3">
    <source>
        <dbReference type="Google" id="ProtNLM"/>
    </source>
</evidence>
<dbReference type="InterPro" id="IPR010697">
    <property type="entry name" value="YspA"/>
</dbReference>